<feature type="domain" description="L,D-TPase catalytic" evidence="2">
    <location>
        <begin position="65"/>
        <end position="226"/>
    </location>
</feature>
<sequence>MLKFILISLLSLMPIAAFELPRSCKQVVLGVADDWGSSHVQLAMYEKSGSNWKPVMKSWPGRLGKNGMVWGRGLHPLAKGSAMKKEGDAKAPAGVFWIGGAYGYAPQIKKNRALSYRQITTRDLWVEDSNSPYYNRHLVIEHEPKTAWEKKQQMRQGDHAHSLKLFVAHNAADHGKKATPGGGSAIFFHIWRDNGGRATHGCTSMREDKLKEMISKVDPSKNPVFVLLPKAEYQRLKTSWKLP</sequence>
<dbReference type="AlphaFoldDB" id="A0A8J7SI59"/>
<organism evidence="3 4">
    <name type="scientific">Persicirhabdus sediminis</name>
    <dbReference type="NCBI Taxonomy" id="454144"/>
    <lineage>
        <taxon>Bacteria</taxon>
        <taxon>Pseudomonadati</taxon>
        <taxon>Verrucomicrobiota</taxon>
        <taxon>Verrucomicrobiia</taxon>
        <taxon>Verrucomicrobiales</taxon>
        <taxon>Verrucomicrobiaceae</taxon>
        <taxon>Persicirhabdus</taxon>
    </lineage>
</organism>
<accession>A0A8J7SI59</accession>
<evidence type="ECO:0000259" key="2">
    <source>
        <dbReference type="Pfam" id="PF03734"/>
    </source>
</evidence>
<dbReference type="Pfam" id="PF03734">
    <property type="entry name" value="YkuD"/>
    <property type="match status" value="1"/>
</dbReference>
<keyword evidence="1" id="KW-0732">Signal</keyword>
<dbReference type="CDD" id="cd16913">
    <property type="entry name" value="YkuD_like"/>
    <property type="match status" value="1"/>
</dbReference>
<comment type="caution">
    <text evidence="3">The sequence shown here is derived from an EMBL/GenBank/DDBJ whole genome shotgun (WGS) entry which is preliminary data.</text>
</comment>
<dbReference type="Proteomes" id="UP000624703">
    <property type="component" value="Unassembled WGS sequence"/>
</dbReference>
<evidence type="ECO:0000313" key="4">
    <source>
        <dbReference type="Proteomes" id="UP000624703"/>
    </source>
</evidence>
<keyword evidence="4" id="KW-1185">Reference proteome</keyword>
<name>A0A8J7SI59_9BACT</name>
<feature type="signal peptide" evidence="1">
    <location>
        <begin position="1"/>
        <end position="19"/>
    </location>
</feature>
<dbReference type="EMBL" id="JAENIM010000021">
    <property type="protein sequence ID" value="MBK1790319.1"/>
    <property type="molecule type" value="Genomic_DNA"/>
</dbReference>
<reference evidence="3" key="1">
    <citation type="submission" date="2021-01" db="EMBL/GenBank/DDBJ databases">
        <title>Modified the classification status of verrucomicrobia.</title>
        <authorList>
            <person name="Feng X."/>
        </authorList>
    </citation>
    <scope>NUCLEOTIDE SEQUENCE</scope>
    <source>
        <strain evidence="3">_KCTC 22039</strain>
    </source>
</reference>
<evidence type="ECO:0000313" key="3">
    <source>
        <dbReference type="EMBL" id="MBK1790319.1"/>
    </source>
</evidence>
<proteinExistence type="predicted"/>
<dbReference type="PANTHER" id="PTHR38589">
    <property type="entry name" value="BLR0621 PROTEIN"/>
    <property type="match status" value="1"/>
</dbReference>
<dbReference type="RefSeq" id="WP_200310353.1">
    <property type="nucleotide sequence ID" value="NZ_JAENIM010000021.1"/>
</dbReference>
<evidence type="ECO:0000256" key="1">
    <source>
        <dbReference type="SAM" id="SignalP"/>
    </source>
</evidence>
<dbReference type="GO" id="GO:0016740">
    <property type="term" value="F:transferase activity"/>
    <property type="evidence" value="ECO:0007669"/>
    <property type="project" value="InterPro"/>
</dbReference>
<protein>
    <submittedName>
        <fullName evidence="3">L,D-transpeptidase family protein</fullName>
    </submittedName>
</protein>
<dbReference type="InterPro" id="IPR005490">
    <property type="entry name" value="LD_TPept_cat_dom"/>
</dbReference>
<dbReference type="PANTHER" id="PTHR38589:SF1">
    <property type="entry name" value="BLR0621 PROTEIN"/>
    <property type="match status" value="1"/>
</dbReference>
<gene>
    <name evidence="3" type="ORF">JIN82_04005</name>
</gene>
<feature type="chain" id="PRO_5035267781" evidence="1">
    <location>
        <begin position="20"/>
        <end position="243"/>
    </location>
</feature>